<dbReference type="Pfam" id="PF07690">
    <property type="entry name" value="MFS_1"/>
    <property type="match status" value="1"/>
</dbReference>
<sequence length="556" mass="59319">MATVSDTIAMTAVITTQDDGPSQIRESLEMAALGQGASPEPPLSPEPSSPPEYPTGAKLWLMLVTVAAVLVLACIDMNILPTALPAITNHFHTVRDVGWYASAFRLCVCAFQFVFGRAYALFSVKRVFLAANGVAMAGGLLSGAATSSRMLVAGRALAGLGSSGLFAGCFIILAQSLPLRRRPLLLGIMGGVEGVAACAAPLLGGALTQSLGWRWCFYVTVPIGAATLVCTWLCFSDAAKPEEVARMSLRQKLVQLDLLSNLIFLPSLTSLFLALSWAGTKYRWSDGRVIGTLVTFAVLLAAFIYNQMRRGRAATLPPHIMRHRTVIAGMVFILCMNSADSILDNYLPTYYQVVRHYSPAKSGYMMLPIIVGAIIGSLIHGAGTSAFGYYAPFMLFASILGPIALGLTTTFSADTNFVQLIAYSFMFGLAYGIGFLGPQNAVQTALAAEDIPLGLSVILFAQSFGPAVAVTVAQVLFSSKLSSSLGRLNVGFNQTEMAEKGLLEIFQDIPSDSIGKALDGFEESIARAWYLAVAFACMTMVGTLLVEWKSVKTKKE</sequence>
<keyword evidence="4 5" id="KW-0472">Membrane</keyword>
<dbReference type="InterPro" id="IPR011701">
    <property type="entry name" value="MFS"/>
</dbReference>
<keyword evidence="3 5" id="KW-1133">Transmembrane helix</keyword>
<evidence type="ECO:0000256" key="5">
    <source>
        <dbReference type="SAM" id="Phobius"/>
    </source>
</evidence>
<dbReference type="InterPro" id="IPR020846">
    <property type="entry name" value="MFS_dom"/>
</dbReference>
<keyword evidence="8" id="KW-1185">Reference proteome</keyword>
<comment type="caution">
    <text evidence="7">The sequence shown here is derived from an EMBL/GenBank/DDBJ whole genome shotgun (WGS) entry which is preliminary data.</text>
</comment>
<dbReference type="GO" id="GO:0005886">
    <property type="term" value="C:plasma membrane"/>
    <property type="evidence" value="ECO:0007669"/>
    <property type="project" value="TreeGrafter"/>
</dbReference>
<feature type="transmembrane region" description="Helical" evidence="5">
    <location>
        <begin position="127"/>
        <end position="146"/>
    </location>
</feature>
<dbReference type="Proteomes" id="UP000076881">
    <property type="component" value="Unassembled WGS sequence"/>
</dbReference>
<feature type="transmembrane region" description="Helical" evidence="5">
    <location>
        <begin position="289"/>
        <end position="305"/>
    </location>
</feature>
<feature type="transmembrane region" description="Helical" evidence="5">
    <location>
        <begin position="326"/>
        <end position="343"/>
    </location>
</feature>
<evidence type="ECO:0000313" key="7">
    <source>
        <dbReference type="EMBL" id="OAA80245.1"/>
    </source>
</evidence>
<feature type="transmembrane region" description="Helical" evidence="5">
    <location>
        <begin position="185"/>
        <end position="206"/>
    </location>
</feature>
<evidence type="ECO:0000256" key="4">
    <source>
        <dbReference type="ARBA" id="ARBA00023136"/>
    </source>
</evidence>
<feature type="transmembrane region" description="Helical" evidence="5">
    <location>
        <begin position="212"/>
        <end position="235"/>
    </location>
</feature>
<dbReference type="EMBL" id="AZHF01000002">
    <property type="protein sequence ID" value="OAA80245.1"/>
    <property type="molecule type" value="Genomic_DNA"/>
</dbReference>
<dbReference type="GO" id="GO:0022857">
    <property type="term" value="F:transmembrane transporter activity"/>
    <property type="evidence" value="ECO:0007669"/>
    <property type="project" value="InterPro"/>
</dbReference>
<dbReference type="PANTHER" id="PTHR23501">
    <property type="entry name" value="MAJOR FACILITATOR SUPERFAMILY"/>
    <property type="match status" value="1"/>
</dbReference>
<protein>
    <submittedName>
        <fullName evidence="7">Major facilitator superfamily domain, general substrate transporter</fullName>
    </submittedName>
</protein>
<comment type="subcellular location">
    <subcellularLocation>
        <location evidence="1">Membrane</location>
        <topology evidence="1">Multi-pass membrane protein</topology>
    </subcellularLocation>
</comment>
<evidence type="ECO:0000256" key="1">
    <source>
        <dbReference type="ARBA" id="ARBA00004141"/>
    </source>
</evidence>
<feature type="transmembrane region" description="Helical" evidence="5">
    <location>
        <begin position="457"/>
        <end position="477"/>
    </location>
</feature>
<feature type="transmembrane region" description="Helical" evidence="5">
    <location>
        <begin position="256"/>
        <end position="277"/>
    </location>
</feature>
<dbReference type="OrthoDB" id="2985014at2759"/>
<reference evidence="7 8" key="1">
    <citation type="journal article" date="2016" name="Genome Biol. Evol.">
        <title>Divergent and convergent evolution of fungal pathogenicity.</title>
        <authorList>
            <person name="Shang Y."/>
            <person name="Xiao G."/>
            <person name="Zheng P."/>
            <person name="Cen K."/>
            <person name="Zhan S."/>
            <person name="Wang C."/>
        </authorList>
    </citation>
    <scope>NUCLEOTIDE SEQUENCE [LARGE SCALE GENOMIC DNA]</scope>
    <source>
        <strain evidence="7 8">RCEF 1005</strain>
    </source>
</reference>
<evidence type="ECO:0000313" key="8">
    <source>
        <dbReference type="Proteomes" id="UP000076881"/>
    </source>
</evidence>
<feature type="transmembrane region" description="Helical" evidence="5">
    <location>
        <begin position="528"/>
        <end position="546"/>
    </location>
</feature>
<feature type="transmembrane region" description="Helical" evidence="5">
    <location>
        <begin position="389"/>
        <end position="411"/>
    </location>
</feature>
<feature type="transmembrane region" description="Helical" evidence="5">
    <location>
        <begin position="59"/>
        <end position="79"/>
    </location>
</feature>
<dbReference type="PANTHER" id="PTHR23501:SF198">
    <property type="entry name" value="AZOLE RESISTANCE PROTEIN 1-RELATED"/>
    <property type="match status" value="1"/>
</dbReference>
<feature type="domain" description="Major facilitator superfamily (MFS) profile" evidence="6">
    <location>
        <begin position="62"/>
        <end position="554"/>
    </location>
</feature>
<feature type="transmembrane region" description="Helical" evidence="5">
    <location>
        <begin position="363"/>
        <end position="382"/>
    </location>
</feature>
<accession>A0A168JC05</accession>
<keyword evidence="2 5" id="KW-0812">Transmembrane</keyword>
<proteinExistence type="predicted"/>
<dbReference type="AlphaFoldDB" id="A0A168JC05"/>
<evidence type="ECO:0000256" key="3">
    <source>
        <dbReference type="ARBA" id="ARBA00022989"/>
    </source>
</evidence>
<dbReference type="InterPro" id="IPR036259">
    <property type="entry name" value="MFS_trans_sf"/>
</dbReference>
<feature type="transmembrane region" description="Helical" evidence="5">
    <location>
        <begin position="152"/>
        <end position="173"/>
    </location>
</feature>
<evidence type="ECO:0000259" key="6">
    <source>
        <dbReference type="PROSITE" id="PS50850"/>
    </source>
</evidence>
<dbReference type="Gene3D" id="1.20.1250.20">
    <property type="entry name" value="MFS general substrate transporter like domains"/>
    <property type="match status" value="1"/>
</dbReference>
<evidence type="ECO:0000256" key="2">
    <source>
        <dbReference type="ARBA" id="ARBA00022692"/>
    </source>
</evidence>
<dbReference type="PROSITE" id="PS50850">
    <property type="entry name" value="MFS"/>
    <property type="match status" value="1"/>
</dbReference>
<feature type="transmembrane region" description="Helical" evidence="5">
    <location>
        <begin position="417"/>
        <end position="436"/>
    </location>
</feature>
<gene>
    <name evidence="7" type="ORF">LEL_03731</name>
</gene>
<feature type="transmembrane region" description="Helical" evidence="5">
    <location>
        <begin position="99"/>
        <end position="120"/>
    </location>
</feature>
<organism evidence="7 8">
    <name type="scientific">Akanthomyces lecanii RCEF 1005</name>
    <dbReference type="NCBI Taxonomy" id="1081108"/>
    <lineage>
        <taxon>Eukaryota</taxon>
        <taxon>Fungi</taxon>
        <taxon>Dikarya</taxon>
        <taxon>Ascomycota</taxon>
        <taxon>Pezizomycotina</taxon>
        <taxon>Sordariomycetes</taxon>
        <taxon>Hypocreomycetidae</taxon>
        <taxon>Hypocreales</taxon>
        <taxon>Cordycipitaceae</taxon>
        <taxon>Akanthomyces</taxon>
        <taxon>Cordyceps confragosa</taxon>
    </lineage>
</organism>
<name>A0A168JC05_CORDF</name>
<dbReference type="SUPFAM" id="SSF103473">
    <property type="entry name" value="MFS general substrate transporter"/>
    <property type="match status" value="1"/>
</dbReference>